<proteinExistence type="predicted"/>
<gene>
    <name evidence="1" type="primary">gp26</name>
    <name evidence="1" type="ORF">Syn19_012</name>
</gene>
<sequence length="237" mass="26581">MALPKLNAPKYKMKLPSDGRTVNFRPFLVKEEKLLLVATETGGQDGLFEAIKTIIQDCTDIANVEDLATFDIEYVFLQIRTKSVGETVNVQVTCPDDNETTVEAEIPLDDIKVKKTRGHKNEIKLDDSIIVTMKYPNLDTFVEMNIGDAEDQGVEQIFKMAASCIKTIADTEQVYDCADSTDAEIMEFFESLTSTQFQEIQKFFETMPKLAYTLKVTNPETGVESEVELEGLASFFA</sequence>
<accession>E3SPY2</accession>
<dbReference type="EMBL" id="GU071106">
    <property type="protein sequence ID" value="ADO99540.1"/>
    <property type="molecule type" value="Genomic_DNA"/>
</dbReference>
<name>E3SPY2_9CAUD</name>
<evidence type="ECO:0000313" key="2">
    <source>
        <dbReference type="Proteomes" id="UP000006535"/>
    </source>
</evidence>
<reference evidence="1 2" key="1">
    <citation type="journal article" date="2010" name="Environ. Microbiol.">
        <title>Genomic analysis of oceanic cyanobacterial myoviruses compared with T4-like myoviruses from diverse hosts and environments.</title>
        <authorList>
            <person name="Sullivan M.B."/>
            <person name="Huang K.H."/>
            <person name="Ignacio-Espinoza J.C."/>
            <person name="Berlin A.M."/>
            <person name="Kelly L."/>
            <person name="Weigele P.R."/>
            <person name="DeFrancesco A.S."/>
            <person name="Kern S.E."/>
            <person name="Thompson L.R."/>
            <person name="Young S."/>
            <person name="Yandava C."/>
            <person name="Fu R."/>
            <person name="Krastins B."/>
            <person name="Chase M."/>
            <person name="Sarracino D."/>
            <person name="Osburne M.S."/>
            <person name="Henn M.R."/>
            <person name="Chisholm S.W."/>
        </authorList>
    </citation>
    <scope>NUCLEOTIDE SEQUENCE [LARGE SCALE GENOMIC DNA]</scope>
    <source>
        <strain evidence="1">Syn19</strain>
    </source>
</reference>
<dbReference type="Proteomes" id="UP000006535">
    <property type="component" value="Segment"/>
</dbReference>
<dbReference type="GeneID" id="10328552"/>
<dbReference type="RefSeq" id="YP_004323850.1">
    <property type="nucleotide sequence ID" value="NC_015286.1"/>
</dbReference>
<evidence type="ECO:0000313" key="1">
    <source>
        <dbReference type="EMBL" id="ADO99540.1"/>
    </source>
</evidence>
<dbReference type="OrthoDB" id="9468at10239"/>
<dbReference type="InterPro" id="IPR024364">
    <property type="entry name" value="Baseplate_phage_T4-like"/>
</dbReference>
<organism evidence="1 2">
    <name type="scientific">Synechococcus phage Syn19</name>
    <dbReference type="NCBI Taxonomy" id="445684"/>
    <lineage>
        <taxon>Viruses</taxon>
        <taxon>Duplodnaviria</taxon>
        <taxon>Heunggongvirae</taxon>
        <taxon>Uroviricota</taxon>
        <taxon>Caudoviricetes</taxon>
        <taxon>Pantevenvirales</taxon>
        <taxon>Kyanoviridae</taxon>
        <taxon>Pontusvirus</taxon>
        <taxon>Pontusvirus syn19</taxon>
    </lineage>
</organism>
<keyword evidence="2" id="KW-1185">Reference proteome</keyword>
<protein>
    <submittedName>
        <fullName evidence="1">Baseplate hub subunit</fullName>
    </submittedName>
</protein>
<dbReference type="Pfam" id="PF12322">
    <property type="entry name" value="T4_baseplate"/>
    <property type="match status" value="1"/>
</dbReference>
<dbReference type="KEGG" id="vg:10328552"/>